<name>A0A377VDU8_KLEPN</name>
<dbReference type="EMBL" id="UGKT01000001">
    <property type="protein sequence ID" value="STT06531.1"/>
    <property type="molecule type" value="Genomic_DNA"/>
</dbReference>
<dbReference type="Proteomes" id="UP000255518">
    <property type="component" value="Unassembled WGS sequence"/>
</dbReference>
<reference evidence="1 2" key="1">
    <citation type="submission" date="2018-06" db="EMBL/GenBank/DDBJ databases">
        <authorList>
            <consortium name="Pathogen Informatics"/>
            <person name="Doyle S."/>
        </authorList>
    </citation>
    <scope>NUCLEOTIDE SEQUENCE [LARGE SCALE GENOMIC DNA]</scope>
    <source>
        <strain evidence="1 2">NCTC13443</strain>
    </source>
</reference>
<dbReference type="NCBIfam" id="TIGR01634">
    <property type="entry name" value="tail_P2_I"/>
    <property type="match status" value="1"/>
</dbReference>
<dbReference type="InterPro" id="IPR006521">
    <property type="entry name" value="Tail_protein_I"/>
</dbReference>
<dbReference type="RefSeq" id="WP_059689745.1">
    <property type="nucleotide sequence ID" value="NZ_CABFXZ010000001.1"/>
</dbReference>
<gene>
    <name evidence="1" type="ORF">NCTC13443_06482</name>
</gene>
<dbReference type="Pfam" id="PF09684">
    <property type="entry name" value="Tail_P2_I"/>
    <property type="match status" value="1"/>
</dbReference>
<sequence>MSSSLLPPGSSALERRLAQACSGISDLNVPLRDLWNPWKCPAKFLPYLAWAFSVDRWEENWTETAKRQAVSDAFWIHQRKGTVAAVKRVIEGLGYSMTLEEWWKVADPAGTFRLEIDLNEIGITEPMIYELERIIGDAKPVSRHISQMKISTSVHGKAYIGAAVVDGEVTTVYPEGYRPNDVIHYNGKIWFDGNYHYLGNRK</sequence>
<proteinExistence type="predicted"/>
<accession>A0A377VDU8</accession>
<dbReference type="AlphaFoldDB" id="A0A377VDU8"/>
<organism evidence="1 2">
    <name type="scientific">Klebsiella pneumoniae</name>
    <dbReference type="NCBI Taxonomy" id="573"/>
    <lineage>
        <taxon>Bacteria</taxon>
        <taxon>Pseudomonadati</taxon>
        <taxon>Pseudomonadota</taxon>
        <taxon>Gammaproteobacteria</taxon>
        <taxon>Enterobacterales</taxon>
        <taxon>Enterobacteriaceae</taxon>
        <taxon>Klebsiella/Raoultella group</taxon>
        <taxon>Klebsiella</taxon>
        <taxon>Klebsiella pneumoniae complex</taxon>
    </lineage>
</organism>
<evidence type="ECO:0000313" key="2">
    <source>
        <dbReference type="Proteomes" id="UP000255518"/>
    </source>
</evidence>
<evidence type="ECO:0000313" key="1">
    <source>
        <dbReference type="EMBL" id="STT06531.1"/>
    </source>
</evidence>
<protein>
    <submittedName>
        <fullName evidence="1">Tail protein I</fullName>
    </submittedName>
</protein>